<accession>A0ABZ3C863</accession>
<keyword evidence="1" id="KW-0812">Transmembrane</keyword>
<proteinExistence type="predicted"/>
<keyword evidence="1" id="KW-0472">Membrane</keyword>
<name>A0ABZ3C863_9ACTN</name>
<dbReference type="EMBL" id="CP115965">
    <property type="protein sequence ID" value="WZW98399.1"/>
    <property type="molecule type" value="Genomic_DNA"/>
</dbReference>
<evidence type="ECO:0000313" key="2">
    <source>
        <dbReference type="EMBL" id="WZW98399.1"/>
    </source>
</evidence>
<keyword evidence="3" id="KW-1185">Reference proteome</keyword>
<sequence length="63" mass="7078">MTLITLVVLTGAFLFGRGFFAPYGTPLGQVLLAVLLTLYVGSLVMLRRMTLPRRRERILRARA</sequence>
<dbReference type="RefSeq" id="WP_342372448.1">
    <property type="nucleotide sequence ID" value="NZ_CP115965.1"/>
</dbReference>
<feature type="transmembrane region" description="Helical" evidence="1">
    <location>
        <begin position="30"/>
        <end position="47"/>
    </location>
</feature>
<organism evidence="2 3">
    <name type="scientific">Propioniciclava soli</name>
    <dbReference type="NCBI Taxonomy" id="2775081"/>
    <lineage>
        <taxon>Bacteria</taxon>
        <taxon>Bacillati</taxon>
        <taxon>Actinomycetota</taxon>
        <taxon>Actinomycetes</taxon>
        <taxon>Propionibacteriales</taxon>
        <taxon>Propionibacteriaceae</taxon>
        <taxon>Propioniciclava</taxon>
    </lineage>
</organism>
<evidence type="ECO:0000256" key="1">
    <source>
        <dbReference type="SAM" id="Phobius"/>
    </source>
</evidence>
<keyword evidence="1" id="KW-1133">Transmembrane helix</keyword>
<reference evidence="2 3" key="1">
    <citation type="journal article" date="2023" name="Environ Microbiome">
        <title>A coral-associated actinobacterium mitigates coral bleaching under heat stress.</title>
        <authorList>
            <person name="Li J."/>
            <person name="Zou Y."/>
            <person name="Li Q."/>
            <person name="Zhang J."/>
            <person name="Bourne D.G."/>
            <person name="Lyu Y."/>
            <person name="Liu C."/>
            <person name="Zhang S."/>
        </authorList>
    </citation>
    <scope>NUCLEOTIDE SEQUENCE [LARGE SCALE GENOMIC DNA]</scope>
    <source>
        <strain evidence="2 3">SCSIO 13291</strain>
    </source>
</reference>
<gene>
    <name evidence="2" type="ORF">PCC79_16155</name>
</gene>
<protein>
    <submittedName>
        <fullName evidence="2">Uncharacterized protein</fullName>
    </submittedName>
</protein>
<evidence type="ECO:0000313" key="3">
    <source>
        <dbReference type="Proteomes" id="UP001434337"/>
    </source>
</evidence>
<dbReference type="Proteomes" id="UP001434337">
    <property type="component" value="Chromosome"/>
</dbReference>